<dbReference type="PANTHER" id="PTHR32481:SF21">
    <property type="entry name" value="AMINOPEPTIDASE YSDC-RELATED"/>
    <property type="match status" value="1"/>
</dbReference>
<evidence type="ECO:0000256" key="6">
    <source>
        <dbReference type="PIRNR" id="PIRNR001123"/>
    </source>
</evidence>
<organism evidence="9 10">
    <name type="scientific">Collibacillus ludicampi</name>
    <dbReference type="NCBI Taxonomy" id="2771369"/>
    <lineage>
        <taxon>Bacteria</taxon>
        <taxon>Bacillati</taxon>
        <taxon>Bacillota</taxon>
        <taxon>Bacilli</taxon>
        <taxon>Bacillales</taxon>
        <taxon>Alicyclobacillaceae</taxon>
        <taxon>Collibacillus</taxon>
    </lineage>
</organism>
<evidence type="ECO:0000256" key="8">
    <source>
        <dbReference type="PIRSR" id="PIRSR001123-2"/>
    </source>
</evidence>
<feature type="binding site" evidence="8">
    <location>
        <position position="324"/>
    </location>
    <ligand>
        <name>Zn(2+)</name>
        <dbReference type="ChEBI" id="CHEBI:29105"/>
        <label>2</label>
    </ligand>
</feature>
<evidence type="ECO:0000256" key="7">
    <source>
        <dbReference type="PIRSR" id="PIRSR001123-1"/>
    </source>
</evidence>
<reference evidence="9" key="1">
    <citation type="journal article" date="2023" name="Int. J. Syst. Evol. Microbiol.">
        <title>Collibacillus ludicampi gen. nov., sp. nov., a new soil bacterium of the family Alicyclobacillaceae.</title>
        <authorList>
            <person name="Jojima T."/>
            <person name="Ioku Y."/>
            <person name="Fukuta Y."/>
            <person name="Shirasaka N."/>
            <person name="Matsumura Y."/>
            <person name="Mori M."/>
        </authorList>
    </citation>
    <scope>NUCLEOTIDE SEQUENCE</scope>
    <source>
        <strain evidence="9">TP075</strain>
    </source>
</reference>
<evidence type="ECO:0000256" key="2">
    <source>
        <dbReference type="ARBA" id="ARBA00022438"/>
    </source>
</evidence>
<gene>
    <name evidence="9" type="primary">ysdC</name>
    <name evidence="9" type="ORF">DNHGIG_03590</name>
</gene>
<dbReference type="Gene3D" id="2.40.30.40">
    <property type="entry name" value="Peptidase M42, domain 2"/>
    <property type="match status" value="1"/>
</dbReference>
<evidence type="ECO:0000313" key="9">
    <source>
        <dbReference type="EMBL" id="GIM44810.1"/>
    </source>
</evidence>
<dbReference type="Pfam" id="PF05343">
    <property type="entry name" value="Peptidase_M42"/>
    <property type="match status" value="1"/>
</dbReference>
<dbReference type="InterPro" id="IPR008007">
    <property type="entry name" value="Peptidase_M42"/>
</dbReference>
<dbReference type="Proteomes" id="UP001057291">
    <property type="component" value="Unassembled WGS sequence"/>
</dbReference>
<proteinExistence type="inferred from homology"/>
<feature type="active site" description="Proton acceptor" evidence="7">
    <location>
        <position position="211"/>
    </location>
</feature>
<comment type="similarity">
    <text evidence="1 6">Belongs to the peptidase M42 family.</text>
</comment>
<dbReference type="SUPFAM" id="SSF53187">
    <property type="entry name" value="Zn-dependent exopeptidases"/>
    <property type="match status" value="1"/>
</dbReference>
<sequence>MKDLTTILKELTEASGVPGQEQEIRELMQAYLKPLTDEVYTDNLGSIVGRKVGLAGGPKVMMMGHMDEIGFIVTHITKDGFIKFQTLGGWWSQVMLAQRVKIKTRKGDIIGVIGSKPPHVLPPEERNKVVDIKHMFIDVSATSDEHAKEMGIRPGDPIVPICPFTVMANEKMYMAKALDNRAGCAVAIEVLKNLQGIDHPNVVYSGATVQEEVGLRGAQTSTYMIEPDVFFALDVGIAGDTPGIADSANMPNAKCGKGPTIVIYDGSMVPHTKLRDLVIDTAEEEGIPYQYDAISGGGTDAGRAHLVHQGVPSLVIGFPTRYIHSHASIIHHDDLHHAAKLLAAVVKKLDQKTVEWLKS</sequence>
<keyword evidence="10" id="KW-1185">Reference proteome</keyword>
<feature type="binding site" evidence="8">
    <location>
        <position position="234"/>
    </location>
    <ligand>
        <name>Zn(2+)</name>
        <dbReference type="ChEBI" id="CHEBI:29105"/>
        <label>1</label>
    </ligand>
</feature>
<evidence type="ECO:0000313" key="10">
    <source>
        <dbReference type="Proteomes" id="UP001057291"/>
    </source>
</evidence>
<dbReference type="GO" id="GO:0046872">
    <property type="term" value="F:metal ion binding"/>
    <property type="evidence" value="ECO:0007669"/>
    <property type="project" value="UniProtKB-UniRule"/>
</dbReference>
<dbReference type="GO" id="GO:0004177">
    <property type="term" value="F:aminopeptidase activity"/>
    <property type="evidence" value="ECO:0007669"/>
    <property type="project" value="UniProtKB-UniRule"/>
</dbReference>
<keyword evidence="2 9" id="KW-0031">Aminopeptidase</keyword>
<protein>
    <submittedName>
        <fullName evidence="9">Aminopeptidase YsdC</fullName>
    </submittedName>
</protein>
<feature type="binding site" evidence="8">
    <location>
        <position position="65"/>
    </location>
    <ligand>
        <name>Zn(2+)</name>
        <dbReference type="ChEBI" id="CHEBI:29105"/>
        <label>1</label>
    </ligand>
</feature>
<evidence type="ECO:0000256" key="3">
    <source>
        <dbReference type="ARBA" id="ARBA00022670"/>
    </source>
</evidence>
<dbReference type="AlphaFoldDB" id="A0AAV4LAK7"/>
<keyword evidence="3" id="KW-0645">Protease</keyword>
<dbReference type="PIRSF" id="PIRSF001123">
    <property type="entry name" value="PepA_GA"/>
    <property type="match status" value="1"/>
</dbReference>
<dbReference type="EMBL" id="BOQE01000001">
    <property type="protein sequence ID" value="GIM44810.1"/>
    <property type="molecule type" value="Genomic_DNA"/>
</dbReference>
<comment type="cofactor">
    <cofactor evidence="8">
        <name>a divalent metal cation</name>
        <dbReference type="ChEBI" id="CHEBI:60240"/>
    </cofactor>
    <text evidence="8">Binds 2 divalent metal cations per subunit.</text>
</comment>
<evidence type="ECO:0000256" key="5">
    <source>
        <dbReference type="ARBA" id="ARBA00022801"/>
    </source>
</evidence>
<dbReference type="SUPFAM" id="SSF101821">
    <property type="entry name" value="Aminopeptidase/glucanase lid domain"/>
    <property type="match status" value="1"/>
</dbReference>
<feature type="binding site" evidence="8">
    <location>
        <position position="212"/>
    </location>
    <ligand>
        <name>Zn(2+)</name>
        <dbReference type="ChEBI" id="CHEBI:29105"/>
        <label>2</label>
    </ligand>
</feature>
<dbReference type="CDD" id="cd05656">
    <property type="entry name" value="M42_Frv"/>
    <property type="match status" value="1"/>
</dbReference>
<dbReference type="InterPro" id="IPR051464">
    <property type="entry name" value="Peptidase_M42_aminopept"/>
</dbReference>
<dbReference type="GO" id="GO:0006508">
    <property type="term" value="P:proteolysis"/>
    <property type="evidence" value="ECO:0007669"/>
    <property type="project" value="UniProtKB-KW"/>
</dbReference>
<keyword evidence="4 8" id="KW-0479">Metal-binding</keyword>
<dbReference type="PANTHER" id="PTHR32481">
    <property type="entry name" value="AMINOPEPTIDASE"/>
    <property type="match status" value="1"/>
</dbReference>
<evidence type="ECO:0000256" key="1">
    <source>
        <dbReference type="ARBA" id="ARBA00006272"/>
    </source>
</evidence>
<accession>A0AAV4LAK7</accession>
<keyword evidence="5" id="KW-0378">Hydrolase</keyword>
<name>A0AAV4LAK7_9BACL</name>
<comment type="caution">
    <text evidence="9">The sequence shown here is derived from an EMBL/GenBank/DDBJ whole genome shotgun (WGS) entry which is preliminary data.</text>
</comment>
<dbReference type="InterPro" id="IPR023367">
    <property type="entry name" value="Peptidase_M42_dom2"/>
</dbReference>
<dbReference type="RefSeq" id="WP_282198065.1">
    <property type="nucleotide sequence ID" value="NZ_BOQE01000001.1"/>
</dbReference>
<feature type="binding site" evidence="8">
    <location>
        <position position="179"/>
    </location>
    <ligand>
        <name>Zn(2+)</name>
        <dbReference type="ChEBI" id="CHEBI:29105"/>
        <label>1</label>
    </ligand>
</feature>
<evidence type="ECO:0000256" key="4">
    <source>
        <dbReference type="ARBA" id="ARBA00022723"/>
    </source>
</evidence>
<dbReference type="Gene3D" id="3.40.630.10">
    <property type="entry name" value="Zn peptidases"/>
    <property type="match status" value="1"/>
</dbReference>
<feature type="binding site" evidence="8">
    <location>
        <position position="179"/>
    </location>
    <ligand>
        <name>Zn(2+)</name>
        <dbReference type="ChEBI" id="CHEBI:29105"/>
        <label>2</label>
    </ligand>
</feature>